<dbReference type="Proteomes" id="UP000183947">
    <property type="component" value="Unassembled WGS sequence"/>
</dbReference>
<protein>
    <submittedName>
        <fullName evidence="3">Intein N-terminal splicing region</fullName>
    </submittedName>
</protein>
<accession>A0A1M7FHF7</accession>
<dbReference type="InterPro" id="IPR036844">
    <property type="entry name" value="Hint_dom_sf"/>
</dbReference>
<evidence type="ECO:0000256" key="1">
    <source>
        <dbReference type="SAM" id="SignalP"/>
    </source>
</evidence>
<sequence>MASVAAGVLSFGTATAAMMGAKAGVRTALKAGTKVAAGMAKKQMAELAAKAVALKGGLKALKPFGKKAVKECVTACFAAGTPVAVADDYRNIEDIQVGDLVWAWEQDQQNLALKPVISISQHEAHALVEVHVGDEVIRTTPEHPFLLNTQEWKQAGQLEVGDELLRSDQVSMTVREVVHQTEHPTTVYNFEVADWHTYLVGHWMLIVHNGPCDDIAKLVQEAADAAKKAGPNKVGIVLDDAAKVRNKGPFSTANFAKEGAGSADELTKNMQKAMGVRKPPGHAAHHMVMKKPRTKWTDKRAKKAVTESQEILKRNNIGIDNANNGVYLPHKKAALESPTRVASKHSTIHNGKYAIHVRDRLKEAEKLGGKDQVLKELEALRSEMETGIFKGHL</sequence>
<name>A0A1M7FHF7_9BACT</name>
<dbReference type="Pfam" id="PF14412">
    <property type="entry name" value="AHH"/>
    <property type="match status" value="1"/>
</dbReference>
<dbReference type="AlphaFoldDB" id="A0A1M7FHF7"/>
<dbReference type="GO" id="GO:0016539">
    <property type="term" value="P:intein-mediated protein splicing"/>
    <property type="evidence" value="ECO:0007669"/>
    <property type="project" value="InterPro"/>
</dbReference>
<evidence type="ECO:0000313" key="4">
    <source>
        <dbReference type="Proteomes" id="UP000183947"/>
    </source>
</evidence>
<dbReference type="SMART" id="SM00306">
    <property type="entry name" value="HintN"/>
    <property type="match status" value="1"/>
</dbReference>
<gene>
    <name evidence="3" type="ORF">SAMN02746009_03841</name>
</gene>
<dbReference type="InterPro" id="IPR030934">
    <property type="entry name" value="Intein_C"/>
</dbReference>
<dbReference type="InterPro" id="IPR006141">
    <property type="entry name" value="Intein_N"/>
</dbReference>
<proteinExistence type="predicted"/>
<dbReference type="EMBL" id="FRAS01000030">
    <property type="protein sequence ID" value="SHM03405.1"/>
    <property type="molecule type" value="Genomic_DNA"/>
</dbReference>
<dbReference type="PROSITE" id="PS50818">
    <property type="entry name" value="INTEIN_C_TER"/>
    <property type="match status" value="1"/>
</dbReference>
<dbReference type="Gene3D" id="2.170.16.10">
    <property type="entry name" value="Hedgehog/Intein (Hint) domain"/>
    <property type="match status" value="1"/>
</dbReference>
<dbReference type="SUPFAM" id="SSF51294">
    <property type="entry name" value="Hedgehog/intein (Hint) domain"/>
    <property type="match status" value="1"/>
</dbReference>
<dbReference type="STRING" id="1121959.SAMN02746009_03841"/>
<dbReference type="PROSITE" id="PS50817">
    <property type="entry name" value="INTEIN_N_TER"/>
    <property type="match status" value="1"/>
</dbReference>
<dbReference type="OrthoDB" id="889982at2"/>
<dbReference type="InterPro" id="IPR003587">
    <property type="entry name" value="Hint_dom_N"/>
</dbReference>
<dbReference type="CDD" id="cd00081">
    <property type="entry name" value="Hint"/>
    <property type="match status" value="1"/>
</dbReference>
<dbReference type="RefSeq" id="WP_073288497.1">
    <property type="nucleotide sequence ID" value="NZ_FRAS01000030.1"/>
</dbReference>
<organism evidence="3 4">
    <name type="scientific">Hymenobacter psychrotolerans DSM 18569</name>
    <dbReference type="NCBI Taxonomy" id="1121959"/>
    <lineage>
        <taxon>Bacteria</taxon>
        <taxon>Pseudomonadati</taxon>
        <taxon>Bacteroidota</taxon>
        <taxon>Cytophagia</taxon>
        <taxon>Cytophagales</taxon>
        <taxon>Hymenobacteraceae</taxon>
        <taxon>Hymenobacter</taxon>
    </lineage>
</organism>
<feature type="chain" id="PRO_5012500536" evidence="1">
    <location>
        <begin position="17"/>
        <end position="393"/>
    </location>
</feature>
<feature type="signal peptide" evidence="1">
    <location>
        <begin position="1"/>
        <end position="16"/>
    </location>
</feature>
<reference evidence="4" key="1">
    <citation type="submission" date="2016-11" db="EMBL/GenBank/DDBJ databases">
        <authorList>
            <person name="Varghese N."/>
            <person name="Submissions S."/>
        </authorList>
    </citation>
    <scope>NUCLEOTIDE SEQUENCE [LARGE SCALE GENOMIC DNA]</scope>
    <source>
        <strain evidence="4">DSM 18569</strain>
    </source>
</reference>
<dbReference type="InterPro" id="IPR032871">
    <property type="entry name" value="AHH_dom_containing"/>
</dbReference>
<evidence type="ECO:0000259" key="2">
    <source>
        <dbReference type="SMART" id="SM00306"/>
    </source>
</evidence>
<feature type="domain" description="Hint" evidence="2">
    <location>
        <begin position="74"/>
        <end position="168"/>
    </location>
</feature>
<keyword evidence="4" id="KW-1185">Reference proteome</keyword>
<evidence type="ECO:0000313" key="3">
    <source>
        <dbReference type="EMBL" id="SHM03405.1"/>
    </source>
</evidence>
<dbReference type="Pfam" id="PF07591">
    <property type="entry name" value="PT-HINT"/>
    <property type="match status" value="1"/>
</dbReference>
<keyword evidence="1" id="KW-0732">Signal</keyword>